<protein>
    <submittedName>
        <fullName evidence="1">Uncharacterized protein</fullName>
    </submittedName>
</protein>
<name>A0ACC1N3K6_9PEZI</name>
<evidence type="ECO:0000313" key="1">
    <source>
        <dbReference type="EMBL" id="KAJ2973852.1"/>
    </source>
</evidence>
<proteinExistence type="predicted"/>
<keyword evidence="2" id="KW-1185">Reference proteome</keyword>
<gene>
    <name evidence="1" type="ORF">NUW58_g8833</name>
</gene>
<evidence type="ECO:0000313" key="2">
    <source>
        <dbReference type="Proteomes" id="UP001143856"/>
    </source>
</evidence>
<sequence length="162" mass="18345">MSFFFYSSFMLLGLFVFLRAIYYIGWSIHTYDLLYGGNKFDWARRLDDYTYTDDGTECWALVTNVGNGLGKRFAEELAALSFNVVLHDTSLAKAVALQTALQNKYPSHQFRTVVMDPSFHLNFKNGPSPNPICDKVRDITLKVLVNNNLPPSSTGLRCSRPS</sequence>
<accession>A0ACC1N3K6</accession>
<dbReference type="EMBL" id="JAPDGR010002865">
    <property type="protein sequence ID" value="KAJ2973852.1"/>
    <property type="molecule type" value="Genomic_DNA"/>
</dbReference>
<reference evidence="1" key="1">
    <citation type="submission" date="2022-10" db="EMBL/GenBank/DDBJ databases">
        <title>Genome Sequence of Xylaria curta.</title>
        <authorList>
            <person name="Buettner E."/>
        </authorList>
    </citation>
    <scope>NUCLEOTIDE SEQUENCE</scope>
    <source>
        <strain evidence="1">Babe10</strain>
    </source>
</reference>
<dbReference type="Proteomes" id="UP001143856">
    <property type="component" value="Unassembled WGS sequence"/>
</dbReference>
<comment type="caution">
    <text evidence="1">The sequence shown here is derived from an EMBL/GenBank/DDBJ whole genome shotgun (WGS) entry which is preliminary data.</text>
</comment>
<organism evidence="1 2">
    <name type="scientific">Xylaria curta</name>
    <dbReference type="NCBI Taxonomy" id="42375"/>
    <lineage>
        <taxon>Eukaryota</taxon>
        <taxon>Fungi</taxon>
        <taxon>Dikarya</taxon>
        <taxon>Ascomycota</taxon>
        <taxon>Pezizomycotina</taxon>
        <taxon>Sordariomycetes</taxon>
        <taxon>Xylariomycetidae</taxon>
        <taxon>Xylariales</taxon>
        <taxon>Xylariaceae</taxon>
        <taxon>Xylaria</taxon>
    </lineage>
</organism>